<dbReference type="InterPro" id="IPR014044">
    <property type="entry name" value="CAP_dom"/>
</dbReference>
<keyword evidence="5" id="KW-1185">Reference proteome</keyword>
<evidence type="ECO:0000313" key="4">
    <source>
        <dbReference type="EMBL" id="KAI1614038.1"/>
    </source>
</evidence>
<feature type="chain" id="PRO_5042877177" description="SCP domain-containing protein" evidence="2">
    <location>
        <begin position="20"/>
        <end position="242"/>
    </location>
</feature>
<dbReference type="SUPFAM" id="SSF55797">
    <property type="entry name" value="PR-1-like"/>
    <property type="match status" value="1"/>
</dbReference>
<keyword evidence="2" id="KW-0732">Signal</keyword>
<protein>
    <recommendedName>
        <fullName evidence="3">SCP domain-containing protein</fullName>
    </recommendedName>
</protein>
<dbReference type="EMBL" id="MU404353">
    <property type="protein sequence ID" value="KAI1614038.1"/>
    <property type="molecule type" value="Genomic_DNA"/>
</dbReference>
<feature type="domain" description="SCP" evidence="3">
    <location>
        <begin position="122"/>
        <end position="239"/>
    </location>
</feature>
<evidence type="ECO:0000256" key="2">
    <source>
        <dbReference type="SAM" id="SignalP"/>
    </source>
</evidence>
<dbReference type="Pfam" id="PF00188">
    <property type="entry name" value="CAP"/>
    <property type="match status" value="1"/>
</dbReference>
<gene>
    <name evidence="4" type="ORF">EDD36DRAFT_435053</name>
</gene>
<feature type="signal peptide" evidence="2">
    <location>
        <begin position="1"/>
        <end position="19"/>
    </location>
</feature>
<evidence type="ECO:0000256" key="1">
    <source>
        <dbReference type="SAM" id="MobiDB-lite"/>
    </source>
</evidence>
<feature type="region of interest" description="Disordered" evidence="1">
    <location>
        <begin position="86"/>
        <end position="112"/>
    </location>
</feature>
<evidence type="ECO:0000259" key="3">
    <source>
        <dbReference type="Pfam" id="PF00188"/>
    </source>
</evidence>
<dbReference type="Proteomes" id="UP001203852">
    <property type="component" value="Unassembled WGS sequence"/>
</dbReference>
<organism evidence="4 5">
    <name type="scientific">Exophiala viscosa</name>
    <dbReference type="NCBI Taxonomy" id="2486360"/>
    <lineage>
        <taxon>Eukaryota</taxon>
        <taxon>Fungi</taxon>
        <taxon>Dikarya</taxon>
        <taxon>Ascomycota</taxon>
        <taxon>Pezizomycotina</taxon>
        <taxon>Eurotiomycetes</taxon>
        <taxon>Chaetothyriomycetidae</taxon>
        <taxon>Chaetothyriales</taxon>
        <taxon>Herpotrichiellaceae</taxon>
        <taxon>Exophiala</taxon>
    </lineage>
</organism>
<dbReference type="InterPro" id="IPR035940">
    <property type="entry name" value="CAP_sf"/>
</dbReference>
<name>A0AAN6DXS5_9EURO</name>
<reference evidence="4" key="1">
    <citation type="journal article" date="2022" name="bioRxiv">
        <title>Deciphering the potential niche of two novel black yeast fungi from a biological soil crust based on their genomes, phenotypes, and melanin regulation.</title>
        <authorList>
            <consortium name="DOE Joint Genome Institute"/>
            <person name="Carr E.C."/>
            <person name="Barton Q."/>
            <person name="Grambo S."/>
            <person name="Sullivan M."/>
            <person name="Renfro C.M."/>
            <person name="Kuo A."/>
            <person name="Pangilinan J."/>
            <person name="Lipzen A."/>
            <person name="Keymanesh K."/>
            <person name="Savage E."/>
            <person name="Barry K."/>
            <person name="Grigoriev I.V."/>
            <person name="Riekhof W.R."/>
            <person name="Harris S.S."/>
        </authorList>
    </citation>
    <scope>NUCLEOTIDE SEQUENCE</scope>
    <source>
        <strain evidence="4">JF 03-4F</strain>
    </source>
</reference>
<comment type="caution">
    <text evidence="4">The sequence shown here is derived from an EMBL/GenBank/DDBJ whole genome shotgun (WGS) entry which is preliminary data.</text>
</comment>
<evidence type="ECO:0000313" key="5">
    <source>
        <dbReference type="Proteomes" id="UP001203852"/>
    </source>
</evidence>
<accession>A0AAN6DXS5</accession>
<dbReference type="AlphaFoldDB" id="A0AAN6DXS5"/>
<proteinExistence type="predicted"/>
<sequence length="242" mass="24631">MISVKALSVLAAVAGIAVAIPTPAENGAGVEKRWNGHWSKGWESWSSGEEAATVTATAVAVVTTWVEAASPTATVYTEAAETTSTAAAWSATTTSTAATSTSTSSSTDSISSDVSESDYISVVSKWRTAAGLPDLTQDSTLEANALKTSTNSVGGLIHELNPGTMAQVLAPGTSTDFEEVYVGGWLCEIPTDAGLDGICATASDGWDYDGQTGHATILTSTSYTKIGCAISSGTSVWACDLA</sequence>